<feature type="transmembrane region" description="Helical" evidence="1">
    <location>
        <begin position="75"/>
        <end position="105"/>
    </location>
</feature>
<name>A0ABR7F617_9FIRM</name>
<keyword evidence="3" id="KW-1185">Reference proteome</keyword>
<evidence type="ECO:0000256" key="1">
    <source>
        <dbReference type="SAM" id="Phobius"/>
    </source>
</evidence>
<keyword evidence="1" id="KW-1133">Transmembrane helix</keyword>
<comment type="caution">
    <text evidence="2">The sequence shown here is derived from an EMBL/GenBank/DDBJ whole genome shotgun (WGS) entry which is preliminary data.</text>
</comment>
<sequence length="491" mass="56111">MTYSNPATQGKKITIIFGVVLSVLVLLTINPVIDNDFWFLLKGGDYVMANGIPHTEPFTMHQGWNFVMQQWLSSVIFALIYNTFGVMGMVVTMSIISLITTLIIYKICLYVTNNNTLISFIIGCVYVIINAFSCVTRPKIFTALIFAVELYYLEKFIKEQKTRYLIALPILSVLEINLHASMWWMIIVLMLPYVADSISIPKLKVKGENKKIIPLLLSMVAVFIAGLINPYGIKAITYLFRSYGLEEISGYISEMQGINVNDAMGMAMAVIMIIMVFAYILYRRGTYKIRYFCLTLGTTYLMLSAYRSIFIFATGALFPLAYYLKDVYPPENKKSQESNRKTVNILLVVLCIAIVAAVAVKFIKYDDSSAQAKCKGAVEYLKANNNPDDVVLFTTYEDGGYAEYCGFKPYMDARAEVFVKKNNGKADVMKEYNRLEDGDIYYKDIFDKYKFTHAILYKKGLLYTYISKDKDYKQVYSDKNRVIYEYVGENR</sequence>
<dbReference type="RefSeq" id="WP_118589701.1">
    <property type="nucleotide sequence ID" value="NZ_JACOOZ010000009.1"/>
</dbReference>
<dbReference type="Proteomes" id="UP000597877">
    <property type="component" value="Unassembled WGS sequence"/>
</dbReference>
<dbReference type="EMBL" id="JACOOZ010000009">
    <property type="protein sequence ID" value="MBC5668637.1"/>
    <property type="molecule type" value="Genomic_DNA"/>
</dbReference>
<reference evidence="2 3" key="1">
    <citation type="submission" date="2020-08" db="EMBL/GenBank/DDBJ databases">
        <title>Genome public.</title>
        <authorList>
            <person name="Liu C."/>
            <person name="Sun Q."/>
        </authorList>
    </citation>
    <scope>NUCLEOTIDE SEQUENCE [LARGE SCALE GENOMIC DNA]</scope>
    <source>
        <strain evidence="2 3">BX4</strain>
    </source>
</reference>
<feature type="transmembrane region" description="Helical" evidence="1">
    <location>
        <begin position="212"/>
        <end position="233"/>
    </location>
</feature>
<keyword evidence="1" id="KW-0812">Transmembrane</keyword>
<keyword evidence="1" id="KW-0472">Membrane</keyword>
<feature type="transmembrane region" description="Helical" evidence="1">
    <location>
        <begin position="303"/>
        <end position="323"/>
    </location>
</feature>
<evidence type="ECO:0000313" key="2">
    <source>
        <dbReference type="EMBL" id="MBC5668637.1"/>
    </source>
</evidence>
<accession>A0ABR7F617</accession>
<gene>
    <name evidence="2" type="ORF">H8S00_11715</name>
</gene>
<evidence type="ECO:0008006" key="4">
    <source>
        <dbReference type="Google" id="ProtNLM"/>
    </source>
</evidence>
<feature type="transmembrane region" description="Helical" evidence="1">
    <location>
        <begin position="343"/>
        <end position="363"/>
    </location>
</feature>
<proteinExistence type="predicted"/>
<protein>
    <recommendedName>
        <fullName evidence="4">Glycosyltransferase RgtA/B/C/D-like domain-containing protein</fullName>
    </recommendedName>
</protein>
<feature type="transmembrane region" description="Helical" evidence="1">
    <location>
        <begin position="117"/>
        <end position="146"/>
    </location>
</feature>
<feature type="transmembrane region" description="Helical" evidence="1">
    <location>
        <begin position="12"/>
        <end position="33"/>
    </location>
</feature>
<organism evidence="2 3">
    <name type="scientific">Eubacterium segne</name>
    <dbReference type="NCBI Taxonomy" id="2763045"/>
    <lineage>
        <taxon>Bacteria</taxon>
        <taxon>Bacillati</taxon>
        <taxon>Bacillota</taxon>
        <taxon>Clostridia</taxon>
        <taxon>Eubacteriales</taxon>
        <taxon>Eubacteriaceae</taxon>
        <taxon>Eubacterium</taxon>
    </lineage>
</organism>
<evidence type="ECO:0000313" key="3">
    <source>
        <dbReference type="Proteomes" id="UP000597877"/>
    </source>
</evidence>
<feature type="transmembrane region" description="Helical" evidence="1">
    <location>
        <begin position="263"/>
        <end position="282"/>
    </location>
</feature>